<dbReference type="PANTHER" id="PTHR47567">
    <property type="entry name" value="MITOCHONDRIAL SUBSTRATE/SOLUTE CARRIER"/>
    <property type="match status" value="1"/>
</dbReference>
<evidence type="ECO:0000256" key="3">
    <source>
        <dbReference type="ARBA" id="ARBA00022792"/>
    </source>
</evidence>
<dbReference type="OrthoDB" id="409948at2759"/>
<keyword evidence="5 6" id="KW-0472">Membrane</keyword>
<gene>
    <name evidence="10" type="ORF">PFICI_10728</name>
</gene>
<dbReference type="AlphaFoldDB" id="W3WSR7"/>
<evidence type="ECO:0000313" key="11">
    <source>
        <dbReference type="Proteomes" id="UP000030651"/>
    </source>
</evidence>
<keyword evidence="4 9" id="KW-1133">Transmembrane helix</keyword>
<evidence type="ECO:0000256" key="7">
    <source>
        <dbReference type="RuleBase" id="RU000488"/>
    </source>
</evidence>
<organism evidence="10 11">
    <name type="scientific">Pestalotiopsis fici (strain W106-1 / CGMCC3.15140)</name>
    <dbReference type="NCBI Taxonomy" id="1229662"/>
    <lineage>
        <taxon>Eukaryota</taxon>
        <taxon>Fungi</taxon>
        <taxon>Dikarya</taxon>
        <taxon>Ascomycota</taxon>
        <taxon>Pezizomycotina</taxon>
        <taxon>Sordariomycetes</taxon>
        <taxon>Xylariomycetidae</taxon>
        <taxon>Amphisphaeriales</taxon>
        <taxon>Sporocadaceae</taxon>
        <taxon>Pestalotiopsis</taxon>
    </lineage>
</organism>
<evidence type="ECO:0000256" key="5">
    <source>
        <dbReference type="ARBA" id="ARBA00023136"/>
    </source>
</evidence>
<dbReference type="Gene3D" id="1.50.40.10">
    <property type="entry name" value="Mitochondrial carrier domain"/>
    <property type="match status" value="1"/>
</dbReference>
<evidence type="ECO:0000256" key="2">
    <source>
        <dbReference type="ARBA" id="ARBA00022692"/>
    </source>
</evidence>
<evidence type="ECO:0000256" key="4">
    <source>
        <dbReference type="ARBA" id="ARBA00022989"/>
    </source>
</evidence>
<dbReference type="InterPro" id="IPR018108">
    <property type="entry name" value="MCP_transmembrane"/>
</dbReference>
<comment type="subcellular location">
    <subcellularLocation>
        <location evidence="1">Membrane</location>
        <topology evidence="1">Multi-pass membrane protein</topology>
    </subcellularLocation>
</comment>
<feature type="transmembrane region" description="Helical" evidence="9">
    <location>
        <begin position="288"/>
        <end position="306"/>
    </location>
</feature>
<evidence type="ECO:0000313" key="10">
    <source>
        <dbReference type="EMBL" id="ETS76854.1"/>
    </source>
</evidence>
<name>W3WSR7_PESFW</name>
<feature type="region of interest" description="Disordered" evidence="8">
    <location>
        <begin position="1"/>
        <end position="65"/>
    </location>
</feature>
<dbReference type="PANTHER" id="PTHR47567:SF1">
    <property type="entry name" value="NAD-DEPENDENT EPIMERASE_DEHYDRATASE DOMAIN-CONTAINING PROTEIN"/>
    <property type="match status" value="1"/>
</dbReference>
<feature type="compositionally biased region" description="Basic and acidic residues" evidence="8">
    <location>
        <begin position="46"/>
        <end position="55"/>
    </location>
</feature>
<keyword evidence="11" id="KW-1185">Reference proteome</keyword>
<dbReference type="InterPro" id="IPR023395">
    <property type="entry name" value="MCP_dom_sf"/>
</dbReference>
<dbReference type="eggNOG" id="ENOG502QU7F">
    <property type="taxonomic scope" value="Eukaryota"/>
</dbReference>
<dbReference type="RefSeq" id="XP_007837500.1">
    <property type="nucleotide sequence ID" value="XM_007839309.1"/>
</dbReference>
<evidence type="ECO:0008006" key="12">
    <source>
        <dbReference type="Google" id="ProtNLM"/>
    </source>
</evidence>
<accession>W3WSR7</accession>
<dbReference type="EMBL" id="KI912116">
    <property type="protein sequence ID" value="ETS76854.1"/>
    <property type="molecule type" value="Genomic_DNA"/>
</dbReference>
<feature type="compositionally biased region" description="Basic and acidic residues" evidence="8">
    <location>
        <begin position="1"/>
        <end position="20"/>
    </location>
</feature>
<keyword evidence="2 6" id="KW-0812">Transmembrane</keyword>
<feature type="repeat" description="Solcar" evidence="6">
    <location>
        <begin position="199"/>
        <end position="279"/>
    </location>
</feature>
<sequence>MARDEDVERNSLKGDERTPLLREIPPVAIEEEEDDHQSGPASRNSRARDNEHDESSLLEPPPRRPRTKGWWAWRIFWFVAAALVLALFIKGWIDADDTNFDLSKALKRALGGGLSGAAAMVLQVLLLMPLRTIMNYQYRHGHSFPVATKTLYHEGGFRRYYAGLLPALVQGPVSRFGDTAANAGILALLQSNSYLARMPTLVQTIFASLCAAAFRMILTPIDTLKTTLQAQGSRGTALLRQRVKTDGIGSLWWGAFATAAATFVGHYPWFATYNFLTDFITQPPKDQLALYLLRLAFIGFCASVVSDTISNSLRVVKTYRQVNDTEVSYSEAAKLVIQQDGISGLFGRGLPTRILANGLQGILFSILWKLFLDLWEKHTSS</sequence>
<evidence type="ECO:0000256" key="6">
    <source>
        <dbReference type="PROSITE-ProRule" id="PRU00282"/>
    </source>
</evidence>
<dbReference type="GeneID" id="19275741"/>
<feature type="transmembrane region" description="Helical" evidence="9">
    <location>
        <begin position="71"/>
        <end position="89"/>
    </location>
</feature>
<dbReference type="KEGG" id="pfy:PFICI_10728"/>
<reference evidence="11" key="1">
    <citation type="journal article" date="2015" name="BMC Genomics">
        <title>Genomic and transcriptomic analysis of the endophytic fungus Pestalotiopsis fici reveals its lifestyle and high potential for synthesis of natural products.</title>
        <authorList>
            <person name="Wang X."/>
            <person name="Zhang X."/>
            <person name="Liu L."/>
            <person name="Xiang M."/>
            <person name="Wang W."/>
            <person name="Sun X."/>
            <person name="Che Y."/>
            <person name="Guo L."/>
            <person name="Liu G."/>
            <person name="Guo L."/>
            <person name="Wang C."/>
            <person name="Yin W.B."/>
            <person name="Stadler M."/>
            <person name="Zhang X."/>
            <person name="Liu X."/>
        </authorList>
    </citation>
    <scope>NUCLEOTIDE SEQUENCE [LARGE SCALE GENOMIC DNA]</scope>
    <source>
        <strain evidence="11">W106-1 / CGMCC3.15140</strain>
    </source>
</reference>
<protein>
    <recommendedName>
        <fullName evidence="12">Mitochondrial carrier</fullName>
    </recommendedName>
</protein>
<evidence type="ECO:0000256" key="8">
    <source>
        <dbReference type="SAM" id="MobiDB-lite"/>
    </source>
</evidence>
<keyword evidence="3" id="KW-0496">Mitochondrion</keyword>
<dbReference type="GO" id="GO:0016020">
    <property type="term" value="C:membrane"/>
    <property type="evidence" value="ECO:0007669"/>
    <property type="project" value="UniProtKB-SubCell"/>
</dbReference>
<dbReference type="PROSITE" id="PS50920">
    <property type="entry name" value="SOLCAR"/>
    <property type="match status" value="1"/>
</dbReference>
<feature type="transmembrane region" description="Helical" evidence="9">
    <location>
        <begin position="251"/>
        <end position="276"/>
    </location>
</feature>
<dbReference type="Proteomes" id="UP000030651">
    <property type="component" value="Unassembled WGS sequence"/>
</dbReference>
<dbReference type="HOGENOM" id="CLU_043560_0_0_1"/>
<dbReference type="InParanoid" id="W3WSR7"/>
<proteinExistence type="inferred from homology"/>
<evidence type="ECO:0000256" key="9">
    <source>
        <dbReference type="SAM" id="Phobius"/>
    </source>
</evidence>
<dbReference type="OMA" id="QAFIGFC"/>
<dbReference type="Pfam" id="PF00153">
    <property type="entry name" value="Mito_carr"/>
    <property type="match status" value="2"/>
</dbReference>
<feature type="transmembrane region" description="Helical" evidence="9">
    <location>
        <begin position="109"/>
        <end position="130"/>
    </location>
</feature>
<keyword evidence="3" id="KW-0999">Mitochondrion inner membrane</keyword>
<comment type="similarity">
    <text evidence="7">Belongs to the mitochondrial carrier (TC 2.A.29) family.</text>
</comment>
<evidence type="ECO:0000256" key="1">
    <source>
        <dbReference type="ARBA" id="ARBA00004141"/>
    </source>
</evidence>
<keyword evidence="7" id="KW-0813">Transport</keyword>
<dbReference type="SUPFAM" id="SSF103506">
    <property type="entry name" value="Mitochondrial carrier"/>
    <property type="match status" value="1"/>
</dbReference>